<feature type="compositionally biased region" description="Low complexity" evidence="5">
    <location>
        <begin position="68"/>
        <end position="81"/>
    </location>
</feature>
<feature type="region of interest" description="Disordered" evidence="5">
    <location>
        <begin position="583"/>
        <end position="667"/>
    </location>
</feature>
<dbReference type="InterPro" id="IPR037275">
    <property type="entry name" value="Znf_CTCHY_sf"/>
</dbReference>
<evidence type="ECO:0000256" key="1">
    <source>
        <dbReference type="ARBA" id="ARBA00022723"/>
    </source>
</evidence>
<dbReference type="GeneID" id="92079124"/>
<dbReference type="PROSITE" id="PS50089">
    <property type="entry name" value="ZF_RING_2"/>
    <property type="match status" value="1"/>
</dbReference>
<evidence type="ECO:0000256" key="2">
    <source>
        <dbReference type="ARBA" id="ARBA00022771"/>
    </source>
</evidence>
<evidence type="ECO:0000313" key="9">
    <source>
        <dbReference type="EMBL" id="KAK7948954.1"/>
    </source>
</evidence>
<feature type="region of interest" description="Disordered" evidence="5">
    <location>
        <begin position="515"/>
        <end position="571"/>
    </location>
</feature>
<evidence type="ECO:0000259" key="8">
    <source>
        <dbReference type="PROSITE" id="PS51270"/>
    </source>
</evidence>
<evidence type="ECO:0000256" key="4">
    <source>
        <dbReference type="PROSITE-ProRule" id="PRU00601"/>
    </source>
</evidence>
<keyword evidence="10" id="KW-1185">Reference proteome</keyword>
<dbReference type="InterPro" id="IPR001841">
    <property type="entry name" value="Znf_RING"/>
</dbReference>
<dbReference type="CDD" id="cd16464">
    <property type="entry name" value="RING-H2_Pirh2-like"/>
    <property type="match status" value="1"/>
</dbReference>
<gene>
    <name evidence="9" type="ORF">PG986_009840</name>
</gene>
<sequence>MSSMVNDFIIAPALRQVRRFSFSSLSSEPELRTPPKPSRKDTARPPSQEDVISETEEDSYFRDDGEDSASQPPSSRSSVTPNMDSEVFDATEYRRQPVPTTSQNVAADSLQAIAAMGSQQHSPPPSAEPSDQGHSPAPAAGTLGPAQSDVAPTVAATTPNPRKPLPADDGMGALRRRILEIQSKNIPAPERARLMHELLMEGYTKSQIVIQANRPFTPSSGVSWEQTQSPQGMLDSFKFWQGNVGETRPTEKFTLTESDVKTEFAPLKPGEEDSQFRPLGCEHYKRNVKSQCSTCNRWYVCRFCHDKEEDHEMIAKDIKNMLCMFCGTAQKAGEVCIVCAESAASYYCSTCKLWNNDPDKSIYHCGDCGICRIGRGLGKDFFHCKKCCACLAINLENDHSDYMFNSPKPVCFMRCGHAMHRGCYEEHIKMAYKCPICSKSVVNMETQFRNLDIAIQMQPMPEKFQDTRAVVLCNDCSARTTTEYHWLGLKCAVCRSYNTSELQILGVDSGQSLAGGADTITAPQTSEQPQSDNPSTSTNQTLAPRDIPRRRRHSSNLLDHGIDNSGTDPRDLGSFVLQERLVRSVSPSHAAERSMRQGTHQASADDSDDEAGDFIGFWSRVPRSIKSNEDQDAESESDGETASTVDDEMEDDDDDDDEEEISLFGHR</sequence>
<dbReference type="InterPro" id="IPR013083">
    <property type="entry name" value="Znf_RING/FYVE/PHD"/>
</dbReference>
<dbReference type="PROSITE" id="PS51266">
    <property type="entry name" value="ZF_CHY"/>
    <property type="match status" value="1"/>
</dbReference>
<evidence type="ECO:0000259" key="7">
    <source>
        <dbReference type="PROSITE" id="PS51266"/>
    </source>
</evidence>
<proteinExistence type="predicted"/>
<dbReference type="SUPFAM" id="SSF161245">
    <property type="entry name" value="Zinc hairpin stack"/>
    <property type="match status" value="1"/>
</dbReference>
<dbReference type="InterPro" id="IPR039512">
    <property type="entry name" value="RCHY1_zinc-ribbon"/>
</dbReference>
<feature type="region of interest" description="Disordered" evidence="5">
    <location>
        <begin position="22"/>
        <end position="102"/>
    </location>
</feature>
<feature type="region of interest" description="Disordered" evidence="5">
    <location>
        <begin position="116"/>
        <end position="170"/>
    </location>
</feature>
<organism evidence="9 10">
    <name type="scientific">Apiospora aurea</name>
    <dbReference type="NCBI Taxonomy" id="335848"/>
    <lineage>
        <taxon>Eukaryota</taxon>
        <taxon>Fungi</taxon>
        <taxon>Dikarya</taxon>
        <taxon>Ascomycota</taxon>
        <taxon>Pezizomycotina</taxon>
        <taxon>Sordariomycetes</taxon>
        <taxon>Xylariomycetidae</taxon>
        <taxon>Amphisphaeriales</taxon>
        <taxon>Apiosporaceae</taxon>
        <taxon>Apiospora</taxon>
    </lineage>
</organism>
<dbReference type="RefSeq" id="XP_066698460.1">
    <property type="nucleotide sequence ID" value="XM_066846062.1"/>
</dbReference>
<evidence type="ECO:0000256" key="3">
    <source>
        <dbReference type="ARBA" id="ARBA00022833"/>
    </source>
</evidence>
<comment type="caution">
    <text evidence="9">The sequence shown here is derived from an EMBL/GenBank/DDBJ whole genome shotgun (WGS) entry which is preliminary data.</text>
</comment>
<protein>
    <submittedName>
        <fullName evidence="9">CHY zinc finger domain protein</fullName>
    </submittedName>
</protein>
<feature type="domain" description="CTCHY-type" evidence="8">
    <location>
        <begin position="343"/>
        <end position="409"/>
    </location>
</feature>
<accession>A0ABR1Q8U3</accession>
<dbReference type="PROSITE" id="PS51270">
    <property type="entry name" value="ZF_CTCHY"/>
    <property type="match status" value="1"/>
</dbReference>
<dbReference type="Proteomes" id="UP001391051">
    <property type="component" value="Unassembled WGS sequence"/>
</dbReference>
<dbReference type="InterPro" id="IPR017921">
    <property type="entry name" value="Znf_CTCHY"/>
</dbReference>
<dbReference type="Pfam" id="PF14599">
    <property type="entry name" value="zinc_ribbon_6"/>
    <property type="match status" value="1"/>
</dbReference>
<feature type="compositionally biased region" description="Basic and acidic residues" evidence="5">
    <location>
        <begin position="29"/>
        <end position="43"/>
    </location>
</feature>
<dbReference type="SUPFAM" id="SSF161219">
    <property type="entry name" value="CHY zinc finger-like"/>
    <property type="match status" value="1"/>
</dbReference>
<dbReference type="PANTHER" id="PTHR21319">
    <property type="entry name" value="RING FINGER AND CHY ZINC FINGER DOMAIN-CONTAINING PROTEIN 1"/>
    <property type="match status" value="1"/>
</dbReference>
<name>A0ABR1Q8U3_9PEZI</name>
<feature type="compositionally biased region" description="Acidic residues" evidence="5">
    <location>
        <begin position="630"/>
        <end position="661"/>
    </location>
</feature>
<dbReference type="InterPro" id="IPR008913">
    <property type="entry name" value="Znf_CHY"/>
</dbReference>
<dbReference type="PANTHER" id="PTHR21319:SF0">
    <property type="entry name" value="AND RING FINGER DOMAIN PROTEIN, PUTATIVE (AFU_ORTHOLOGUE AFUA_1G08900)-RELATED"/>
    <property type="match status" value="1"/>
</dbReference>
<evidence type="ECO:0000313" key="10">
    <source>
        <dbReference type="Proteomes" id="UP001391051"/>
    </source>
</evidence>
<keyword evidence="2 4" id="KW-0863">Zinc-finger</keyword>
<keyword evidence="1" id="KW-0479">Metal-binding</keyword>
<dbReference type="Gene3D" id="3.30.40.10">
    <property type="entry name" value="Zinc/RING finger domain, C3HC4 (zinc finger)"/>
    <property type="match status" value="1"/>
</dbReference>
<dbReference type="Gene3D" id="2.20.28.10">
    <property type="match status" value="1"/>
</dbReference>
<keyword evidence="3" id="KW-0862">Zinc</keyword>
<reference evidence="9 10" key="1">
    <citation type="submission" date="2023-01" db="EMBL/GenBank/DDBJ databases">
        <title>Analysis of 21 Apiospora genomes using comparative genomics revels a genus with tremendous synthesis potential of carbohydrate active enzymes and secondary metabolites.</title>
        <authorList>
            <person name="Sorensen T."/>
        </authorList>
    </citation>
    <scope>NUCLEOTIDE SEQUENCE [LARGE SCALE GENOMIC DNA]</scope>
    <source>
        <strain evidence="9 10">CBS 24483</strain>
    </source>
</reference>
<evidence type="ECO:0000259" key="6">
    <source>
        <dbReference type="PROSITE" id="PS50089"/>
    </source>
</evidence>
<feature type="compositionally biased region" description="Polar residues" evidence="5">
    <location>
        <begin position="521"/>
        <end position="542"/>
    </location>
</feature>
<dbReference type="InterPro" id="IPR037274">
    <property type="entry name" value="Znf_CHY_sf"/>
</dbReference>
<dbReference type="EMBL" id="JAQQWE010000006">
    <property type="protein sequence ID" value="KAK7948954.1"/>
    <property type="molecule type" value="Genomic_DNA"/>
</dbReference>
<evidence type="ECO:0000256" key="5">
    <source>
        <dbReference type="SAM" id="MobiDB-lite"/>
    </source>
</evidence>
<feature type="domain" description="RING-type" evidence="6">
    <location>
        <begin position="387"/>
        <end position="438"/>
    </location>
</feature>
<dbReference type="Pfam" id="PF05495">
    <property type="entry name" value="zf-CHY"/>
    <property type="match status" value="1"/>
</dbReference>
<feature type="domain" description="CHY-type" evidence="7">
    <location>
        <begin position="274"/>
        <end position="341"/>
    </location>
</feature>